<feature type="transmembrane region" description="Helical" evidence="4">
    <location>
        <begin position="12"/>
        <end position="30"/>
    </location>
</feature>
<feature type="domain" description="4Fe-4S ferredoxin-type" evidence="5">
    <location>
        <begin position="171"/>
        <end position="200"/>
    </location>
</feature>
<gene>
    <name evidence="6" type="ORF">H8E19_10445</name>
</gene>
<feature type="transmembrane region" description="Helical" evidence="4">
    <location>
        <begin position="69"/>
        <end position="97"/>
    </location>
</feature>
<comment type="subcellular location">
    <subcellularLocation>
        <location evidence="1">Cell membrane</location>
    </subcellularLocation>
</comment>
<dbReference type="SUPFAM" id="SSF54862">
    <property type="entry name" value="4Fe-4S ferredoxins"/>
    <property type="match status" value="1"/>
</dbReference>
<evidence type="ECO:0000256" key="4">
    <source>
        <dbReference type="SAM" id="Phobius"/>
    </source>
</evidence>
<evidence type="ECO:0000256" key="2">
    <source>
        <dbReference type="ARBA" id="ARBA00022475"/>
    </source>
</evidence>
<keyword evidence="4" id="KW-0812">Transmembrane</keyword>
<evidence type="ECO:0000259" key="5">
    <source>
        <dbReference type="Pfam" id="PF12801"/>
    </source>
</evidence>
<comment type="caution">
    <text evidence="6">The sequence shown here is derived from an EMBL/GenBank/DDBJ whole genome shotgun (WGS) entry which is preliminary data.</text>
</comment>
<evidence type="ECO:0000256" key="3">
    <source>
        <dbReference type="ARBA" id="ARBA00023136"/>
    </source>
</evidence>
<dbReference type="PANTHER" id="PTHR30224">
    <property type="entry name" value="ELECTRON TRANSPORT PROTEIN"/>
    <property type="match status" value="1"/>
</dbReference>
<dbReference type="EMBL" id="JACNJD010000237">
    <property type="protein sequence ID" value="MBC8177812.1"/>
    <property type="molecule type" value="Genomic_DNA"/>
</dbReference>
<reference evidence="6 7" key="1">
    <citation type="submission" date="2020-08" db="EMBL/GenBank/DDBJ databases">
        <title>Bridging the membrane lipid divide: bacteria of the FCB group superphylum have the potential to synthesize archaeal ether lipids.</title>
        <authorList>
            <person name="Villanueva L."/>
            <person name="Von Meijenfeldt F.A.B."/>
            <person name="Westbye A.B."/>
            <person name="Yadav S."/>
            <person name="Hopmans E.C."/>
            <person name="Dutilh B.E."/>
            <person name="Sinninghe Damste J.S."/>
        </authorList>
    </citation>
    <scope>NUCLEOTIDE SEQUENCE [LARGE SCALE GENOMIC DNA]</scope>
    <source>
        <strain evidence="6">NIOZ-UU27</strain>
    </source>
</reference>
<proteinExistence type="predicted"/>
<accession>A0A8J6MYZ0</accession>
<protein>
    <submittedName>
        <fullName evidence="6">4Fe-4S binding protein</fullName>
    </submittedName>
</protein>
<feature type="transmembrane region" description="Helical" evidence="4">
    <location>
        <begin position="167"/>
        <end position="185"/>
    </location>
</feature>
<dbReference type="PANTHER" id="PTHR30224:SF4">
    <property type="entry name" value="ELECTRON TRANSPORT PROTEIN YCCM-RELATED"/>
    <property type="match status" value="1"/>
</dbReference>
<dbReference type="InterPro" id="IPR052378">
    <property type="entry name" value="NosR_regulator"/>
</dbReference>
<sequence>MKKPSIKTWRRALQIGVAVAFILIPLLNHFRINYFTGNFLAFYAAGLPLVDPLAVLQITLKNYYLSVDLLVGAGIALGLAAALGTVFCSWVCPFGLLSEWGQSLSGRLLPRADKGMSVKGRGFRIKIILFGLGLAGFLLFSTTPVLNQLSLPAWYSRIFQFYFEQRHISLAILFLLAILLVEFAARQRLWCRYICPQSFLLIAAKLINPSRLKIGFQQDKCLSNKAMSPCQKACSLSLDPKTLGESVDTECTNCGDCVVACKRMGRALGFQFGLRYRNSD</sequence>
<keyword evidence="3 4" id="KW-0472">Membrane</keyword>
<evidence type="ECO:0000256" key="1">
    <source>
        <dbReference type="ARBA" id="ARBA00004236"/>
    </source>
</evidence>
<feature type="transmembrane region" description="Helical" evidence="4">
    <location>
        <begin position="127"/>
        <end position="147"/>
    </location>
</feature>
<dbReference type="InterPro" id="IPR017896">
    <property type="entry name" value="4Fe4S_Fe-S-bd"/>
</dbReference>
<organism evidence="6 7">
    <name type="scientific">Candidatus Desulfacyla euxinica</name>
    <dbReference type="NCBI Taxonomy" id="2841693"/>
    <lineage>
        <taxon>Bacteria</taxon>
        <taxon>Deltaproteobacteria</taxon>
        <taxon>Candidatus Desulfacyla</taxon>
    </lineage>
</organism>
<dbReference type="AlphaFoldDB" id="A0A8J6MYZ0"/>
<evidence type="ECO:0000313" key="7">
    <source>
        <dbReference type="Proteomes" id="UP000650524"/>
    </source>
</evidence>
<name>A0A8J6MYZ0_9DELT</name>
<dbReference type="GO" id="GO:0005886">
    <property type="term" value="C:plasma membrane"/>
    <property type="evidence" value="ECO:0007669"/>
    <property type="project" value="UniProtKB-SubCell"/>
</dbReference>
<dbReference type="Proteomes" id="UP000650524">
    <property type="component" value="Unassembled WGS sequence"/>
</dbReference>
<keyword evidence="4" id="KW-1133">Transmembrane helix</keyword>
<evidence type="ECO:0000313" key="6">
    <source>
        <dbReference type="EMBL" id="MBC8177812.1"/>
    </source>
</evidence>
<feature type="domain" description="4Fe-4S ferredoxin-type" evidence="5">
    <location>
        <begin position="69"/>
        <end position="110"/>
    </location>
</feature>
<dbReference type="Pfam" id="PF12801">
    <property type="entry name" value="Fer4_5"/>
    <property type="match status" value="2"/>
</dbReference>
<keyword evidence="2" id="KW-1003">Cell membrane</keyword>